<name>A0A2A9HCQ5_TEPT2</name>
<evidence type="ECO:0000313" key="2">
    <source>
        <dbReference type="Proteomes" id="UP000223071"/>
    </source>
</evidence>
<keyword evidence="2" id="KW-1185">Reference proteome</keyword>
<dbReference type="EMBL" id="PDJQ01000001">
    <property type="protein sequence ID" value="PFG73548.1"/>
    <property type="molecule type" value="Genomic_DNA"/>
</dbReference>
<protein>
    <submittedName>
        <fullName evidence="1">Uncharacterized protein</fullName>
    </submittedName>
</protein>
<sequence length="101" mass="11256">MAQRHDLRPGTADAIRRSPREICRVYILHHAGLEPPGDDAADAVIFSDGGCQTPALFWSDWRSWAVQCDCPIESFVVLVYPAPGYEAFALEVREWCNGLPP</sequence>
<dbReference type="RefSeq" id="WP_165772477.1">
    <property type="nucleotide sequence ID" value="NZ_PDJQ01000001.1"/>
</dbReference>
<reference evidence="1 2" key="1">
    <citation type="submission" date="2017-09" db="EMBL/GenBank/DDBJ databases">
        <title>Sequencing the genomes of two abundant thermophiles in Great Basin hot springs: Thermocrinis jamiesonii and novel Chloroflexi Thermoflexus hugenholtzii.</title>
        <authorList>
            <person name="Hedlund B."/>
        </authorList>
    </citation>
    <scope>NUCLEOTIDE SEQUENCE [LARGE SCALE GENOMIC DNA]</scope>
    <source>
        <strain evidence="1 2">G233</strain>
    </source>
</reference>
<gene>
    <name evidence="1" type="ORF">A9A59_0748</name>
</gene>
<organism evidence="1 2">
    <name type="scientific">Tepidiforma thermophila (strain KCTC 52669 / CGMCC 1.13589 / G233)</name>
    <dbReference type="NCBI Taxonomy" id="2761530"/>
    <lineage>
        <taxon>Bacteria</taxon>
        <taxon>Bacillati</taxon>
        <taxon>Chloroflexota</taxon>
        <taxon>Tepidiformia</taxon>
        <taxon>Tepidiformales</taxon>
        <taxon>Tepidiformaceae</taxon>
        <taxon>Tepidiforma</taxon>
    </lineage>
</organism>
<comment type="caution">
    <text evidence="1">The sequence shown here is derived from an EMBL/GenBank/DDBJ whole genome shotgun (WGS) entry which is preliminary data.</text>
</comment>
<evidence type="ECO:0000313" key="1">
    <source>
        <dbReference type="EMBL" id="PFG73548.1"/>
    </source>
</evidence>
<dbReference type="Proteomes" id="UP000223071">
    <property type="component" value="Unassembled WGS sequence"/>
</dbReference>
<accession>A0A2A9HCQ5</accession>
<proteinExistence type="predicted"/>
<dbReference type="AlphaFoldDB" id="A0A2A9HCQ5"/>